<dbReference type="InterPro" id="IPR029058">
    <property type="entry name" value="AB_hydrolase_fold"/>
</dbReference>
<sequence length="349" mass="37325">MSSSSSPASAAPGSEQPPHVVEDCLGLVQLLSDGTVRRSTDYSSLPLLGDMPSDLPVQWKDVVYDATHALRLRVYRPTSCAAADEEEEGKKKKLPVLVYFHGGGFCIASYEVPNFHAGALRLAAELPALVLSADYRLAPEHRLPAAHDDAESVLSWLRAQASGAAAANEPWLAASADFDQVFVCGDSAGGNIAHHVAMQHGLGRLALAPARLAGCVMLWPYFAGEERTSSEAASRDAGDFMGTVLFEQMWRLALPVGATRDHPAANPFGPGSVSLDEAATFPPVLVVDPDRDVLHDRVVDYVARLNAAGKPVELVVFAGHGHGFFVFQPWGEASDELIRVIRRFVHGGS</sequence>
<evidence type="ECO:0000313" key="2">
    <source>
        <dbReference type="EMBL" id="TVU41508.1"/>
    </source>
</evidence>
<dbReference type="PANTHER" id="PTHR23024">
    <property type="entry name" value="ARYLACETAMIDE DEACETYLASE"/>
    <property type="match status" value="1"/>
</dbReference>
<gene>
    <name evidence="2" type="ORF">EJB05_15034</name>
</gene>
<evidence type="ECO:0000313" key="3">
    <source>
        <dbReference type="Proteomes" id="UP000324897"/>
    </source>
</evidence>
<comment type="caution">
    <text evidence="2">The sequence shown here is derived from an EMBL/GenBank/DDBJ whole genome shotgun (WGS) entry which is preliminary data.</text>
</comment>
<dbReference type="PANTHER" id="PTHR23024:SF657">
    <property type="entry name" value="ALPHA_BETA HYDROLASE FOLD-3 DOMAIN-CONTAINING PROTEIN"/>
    <property type="match status" value="1"/>
</dbReference>
<reference evidence="2 3" key="1">
    <citation type="journal article" date="2019" name="Sci. Rep.">
        <title>A high-quality genome of Eragrostis curvula grass provides insights into Poaceae evolution and supports new strategies to enhance forage quality.</title>
        <authorList>
            <person name="Carballo J."/>
            <person name="Santos B.A.C.M."/>
            <person name="Zappacosta D."/>
            <person name="Garbus I."/>
            <person name="Selva J.P."/>
            <person name="Gallo C.A."/>
            <person name="Diaz A."/>
            <person name="Albertini E."/>
            <person name="Caccamo M."/>
            <person name="Echenique V."/>
        </authorList>
    </citation>
    <scope>NUCLEOTIDE SEQUENCE [LARGE SCALE GENOMIC DNA]</scope>
    <source>
        <strain evidence="3">cv. Victoria</strain>
        <tissue evidence="2">Leaf</tissue>
    </source>
</reference>
<proteinExistence type="predicted"/>
<organism evidence="2 3">
    <name type="scientific">Eragrostis curvula</name>
    <name type="common">weeping love grass</name>
    <dbReference type="NCBI Taxonomy" id="38414"/>
    <lineage>
        <taxon>Eukaryota</taxon>
        <taxon>Viridiplantae</taxon>
        <taxon>Streptophyta</taxon>
        <taxon>Embryophyta</taxon>
        <taxon>Tracheophyta</taxon>
        <taxon>Spermatophyta</taxon>
        <taxon>Magnoliopsida</taxon>
        <taxon>Liliopsida</taxon>
        <taxon>Poales</taxon>
        <taxon>Poaceae</taxon>
        <taxon>PACMAD clade</taxon>
        <taxon>Chloridoideae</taxon>
        <taxon>Eragrostideae</taxon>
        <taxon>Eragrostidinae</taxon>
        <taxon>Eragrostis</taxon>
    </lineage>
</organism>
<protein>
    <recommendedName>
        <fullName evidence="1">Alpha/beta hydrolase fold-3 domain-containing protein</fullName>
    </recommendedName>
</protein>
<dbReference type="Proteomes" id="UP000324897">
    <property type="component" value="Chromosome 4"/>
</dbReference>
<dbReference type="Gene3D" id="3.40.50.1820">
    <property type="entry name" value="alpha/beta hydrolase"/>
    <property type="match status" value="1"/>
</dbReference>
<dbReference type="GO" id="GO:0016787">
    <property type="term" value="F:hydrolase activity"/>
    <property type="evidence" value="ECO:0007669"/>
    <property type="project" value="InterPro"/>
</dbReference>
<dbReference type="EMBL" id="RWGY01000007">
    <property type="protein sequence ID" value="TVU41508.1"/>
    <property type="molecule type" value="Genomic_DNA"/>
</dbReference>
<dbReference type="AlphaFoldDB" id="A0A5J9W049"/>
<dbReference type="InterPro" id="IPR050466">
    <property type="entry name" value="Carboxylest/Gibb_receptor"/>
</dbReference>
<feature type="domain" description="Alpha/beta hydrolase fold-3" evidence="1">
    <location>
        <begin position="97"/>
        <end position="325"/>
    </location>
</feature>
<accession>A0A5J9W049</accession>
<feature type="non-terminal residue" evidence="2">
    <location>
        <position position="1"/>
    </location>
</feature>
<dbReference type="InterPro" id="IPR013094">
    <property type="entry name" value="AB_hydrolase_3"/>
</dbReference>
<name>A0A5J9W049_9POAL</name>
<evidence type="ECO:0000259" key="1">
    <source>
        <dbReference type="Pfam" id="PF07859"/>
    </source>
</evidence>
<dbReference type="SUPFAM" id="SSF53474">
    <property type="entry name" value="alpha/beta-Hydrolases"/>
    <property type="match status" value="1"/>
</dbReference>
<dbReference type="Pfam" id="PF07859">
    <property type="entry name" value="Abhydrolase_3"/>
    <property type="match status" value="1"/>
</dbReference>
<dbReference type="OrthoDB" id="408631at2759"/>
<dbReference type="Gramene" id="TVU41508">
    <property type="protein sequence ID" value="TVU41508"/>
    <property type="gene ID" value="EJB05_15034"/>
</dbReference>
<keyword evidence="3" id="KW-1185">Reference proteome</keyword>